<reference evidence="3" key="2">
    <citation type="submission" date="2015-05" db="EMBL/GenBank/DDBJ databases">
        <authorList>
            <person name="Wang D.B."/>
            <person name="Wang M."/>
        </authorList>
    </citation>
    <scope>NUCLEOTIDE SEQUENCE [LARGE SCALE GENOMIC DNA]</scope>
    <source>
        <strain evidence="3">DU22</strain>
    </source>
</reference>
<feature type="domain" description="Phospholipase/carboxylesterase/thioesterase" evidence="2">
    <location>
        <begin position="114"/>
        <end position="254"/>
    </location>
</feature>
<dbReference type="GO" id="GO:0016787">
    <property type="term" value="F:hydrolase activity"/>
    <property type="evidence" value="ECO:0007669"/>
    <property type="project" value="UniProtKB-KW"/>
</dbReference>
<keyword evidence="3" id="KW-0378">Hydrolase</keyword>
<proteinExistence type="predicted"/>
<evidence type="ECO:0000313" key="6">
    <source>
        <dbReference type="Proteomes" id="UP000308001"/>
    </source>
</evidence>
<dbReference type="Gene3D" id="3.40.50.1820">
    <property type="entry name" value="alpha/beta hydrolase"/>
    <property type="match status" value="1"/>
</dbReference>
<evidence type="ECO:0000313" key="5">
    <source>
        <dbReference type="Proteomes" id="UP000093281"/>
    </source>
</evidence>
<organism evidence="3 5">
    <name type="scientific">Aliarcobacter thereius</name>
    <dbReference type="NCBI Taxonomy" id="544718"/>
    <lineage>
        <taxon>Bacteria</taxon>
        <taxon>Pseudomonadati</taxon>
        <taxon>Campylobacterota</taxon>
        <taxon>Epsilonproteobacteria</taxon>
        <taxon>Campylobacterales</taxon>
        <taxon>Arcobacteraceae</taxon>
        <taxon>Aliarcobacter</taxon>
    </lineage>
</organism>
<dbReference type="Proteomes" id="UP000308001">
    <property type="component" value="Unassembled WGS sequence"/>
</dbReference>
<evidence type="ECO:0000256" key="1">
    <source>
        <dbReference type="SAM" id="SignalP"/>
    </source>
</evidence>
<dbReference type="InterPro" id="IPR003140">
    <property type="entry name" value="PLipase/COase/thioEstase"/>
</dbReference>
<evidence type="ECO:0000313" key="3">
    <source>
        <dbReference type="EMBL" id="OCL99676.1"/>
    </source>
</evidence>
<keyword evidence="1" id="KW-0732">Signal</keyword>
<reference evidence="5" key="1">
    <citation type="submission" date="2015-05" db="EMBL/GenBank/DDBJ databases">
        <authorList>
            <person name="Rovetto F."/>
            <person name="Cocolin L."/>
            <person name="Illeghems K."/>
            <person name="Van Nieuwerburgh F."/>
            <person name="Houf K."/>
        </authorList>
    </citation>
    <scope>NUCLEOTIDE SEQUENCE [LARGE SCALE GENOMIC DNA]</scope>
    <source>
        <strain evidence="5">DU22</strain>
    </source>
</reference>
<evidence type="ECO:0000313" key="4">
    <source>
        <dbReference type="EMBL" id="TLS73046.1"/>
    </source>
</evidence>
<gene>
    <name evidence="3" type="ORF">AAX29_00726</name>
    <name evidence="4" type="ORF">FE246_00780</name>
</gene>
<accession>A0A1C0B7U8</accession>
<evidence type="ECO:0000259" key="2">
    <source>
        <dbReference type="Pfam" id="PF02230"/>
    </source>
</evidence>
<sequence>MFKIFIILSSVLFTTLFANPKKICNEKGDSYIFVKGECINYKTFLGDSEGLNIIVHGTWDEGTDILARYTPFAEDIALRSDVTTIIVALPGYSDSSSNKLKAIGSKEYKNLAATKEYVEFFASLVDELKKEFESSYTTIIAHSAGCMLSATSLGFKKELIDNLLCAGGVYDIHKKTDKKDLISAIDVINKISKDTKIVIVYGTKDTVSTPKMNKDFYEIAKKKGLNVKLVEAKDASHMELEMTNASMEAIEDFFE</sequence>
<feature type="signal peptide" evidence="1">
    <location>
        <begin position="1"/>
        <end position="18"/>
    </location>
</feature>
<dbReference type="OrthoDB" id="5346343at2"/>
<reference evidence="4 6" key="3">
    <citation type="submission" date="2019-05" db="EMBL/GenBank/DDBJ databases">
        <title>Arcobacter cibarius and Arcobacter thereius providing challenges in identification an antibiotic susceptibility and Quinolone resistance.</title>
        <authorList>
            <person name="Busch A."/>
            <person name="Hanel I."/>
            <person name="Hotzel H."/>
            <person name="Tomaso H."/>
        </authorList>
    </citation>
    <scope>NUCLEOTIDE SEQUENCE [LARGE SCALE GENOMIC DNA]</scope>
    <source>
        <strain evidence="4 6">17CS1191_2</strain>
    </source>
</reference>
<comment type="caution">
    <text evidence="3">The sequence shown here is derived from an EMBL/GenBank/DDBJ whole genome shotgun (WGS) entry which is preliminary data.</text>
</comment>
<name>A0A1C0B7U8_9BACT</name>
<dbReference type="Pfam" id="PF02230">
    <property type="entry name" value="Abhydrolase_2"/>
    <property type="match status" value="1"/>
</dbReference>
<dbReference type="STRING" id="544718.AAX25_00358"/>
<dbReference type="Proteomes" id="UP000093281">
    <property type="component" value="Unassembled WGS sequence"/>
</dbReference>
<dbReference type="SUPFAM" id="SSF53474">
    <property type="entry name" value="alpha/beta-Hydrolases"/>
    <property type="match status" value="1"/>
</dbReference>
<dbReference type="EMBL" id="VBUF01000001">
    <property type="protein sequence ID" value="TLS73046.1"/>
    <property type="molecule type" value="Genomic_DNA"/>
</dbReference>
<protein>
    <submittedName>
        <fullName evidence="3 4">Alpha/beta hydrolase</fullName>
    </submittedName>
</protein>
<dbReference type="InterPro" id="IPR029058">
    <property type="entry name" value="AB_hydrolase_fold"/>
</dbReference>
<feature type="chain" id="PRO_5038215831" evidence="1">
    <location>
        <begin position="19"/>
        <end position="255"/>
    </location>
</feature>
<dbReference type="AlphaFoldDB" id="A0A1C0B7U8"/>
<dbReference type="EMBL" id="LCUJ01000002">
    <property type="protein sequence ID" value="OCL99676.1"/>
    <property type="molecule type" value="Genomic_DNA"/>
</dbReference>
<dbReference type="RefSeq" id="WP_066181349.1">
    <property type="nucleotide sequence ID" value="NZ_LCUJ01000002.1"/>
</dbReference>
<dbReference type="PATRIC" id="fig|544718.43.peg.354"/>